<reference evidence="2" key="1">
    <citation type="journal article" date="2019" name="Int. J. Syst. Evol. Microbiol.">
        <title>The Global Catalogue of Microorganisms (GCM) 10K type strain sequencing project: providing services to taxonomists for standard genome sequencing and annotation.</title>
        <authorList>
            <consortium name="The Broad Institute Genomics Platform"/>
            <consortium name="The Broad Institute Genome Sequencing Center for Infectious Disease"/>
            <person name="Wu L."/>
            <person name="Ma J."/>
        </authorList>
    </citation>
    <scope>NUCLEOTIDE SEQUENCE [LARGE SCALE GENOMIC DNA]</scope>
    <source>
        <strain evidence="2">JCM 18459</strain>
    </source>
</reference>
<sequence>MTDEKRNGQLELHWVPVTDERGRTRMEMVWSAPGETVSITHAA</sequence>
<organism evidence="1 2">
    <name type="scientific">Nocardioides marinquilinus</name>
    <dbReference type="NCBI Taxonomy" id="1210400"/>
    <lineage>
        <taxon>Bacteria</taxon>
        <taxon>Bacillati</taxon>
        <taxon>Actinomycetota</taxon>
        <taxon>Actinomycetes</taxon>
        <taxon>Propionibacteriales</taxon>
        <taxon>Nocardioidaceae</taxon>
        <taxon>Nocardioides</taxon>
    </lineage>
</organism>
<name>A0ABP9P7X5_9ACTN</name>
<dbReference type="EMBL" id="BAABKG010000001">
    <property type="protein sequence ID" value="GAA5141997.1"/>
    <property type="molecule type" value="Genomic_DNA"/>
</dbReference>
<gene>
    <name evidence="1" type="ORF">GCM10023340_04770</name>
</gene>
<evidence type="ECO:0000313" key="1">
    <source>
        <dbReference type="EMBL" id="GAA5141997.1"/>
    </source>
</evidence>
<dbReference type="Proteomes" id="UP001500221">
    <property type="component" value="Unassembled WGS sequence"/>
</dbReference>
<protein>
    <submittedName>
        <fullName evidence="1">Uncharacterized protein</fullName>
    </submittedName>
</protein>
<proteinExistence type="predicted"/>
<evidence type="ECO:0000313" key="2">
    <source>
        <dbReference type="Proteomes" id="UP001500221"/>
    </source>
</evidence>
<dbReference type="RefSeq" id="WP_345454158.1">
    <property type="nucleotide sequence ID" value="NZ_BAABKG010000001.1"/>
</dbReference>
<keyword evidence="2" id="KW-1185">Reference proteome</keyword>
<comment type="caution">
    <text evidence="1">The sequence shown here is derived from an EMBL/GenBank/DDBJ whole genome shotgun (WGS) entry which is preliminary data.</text>
</comment>
<accession>A0ABP9P7X5</accession>